<keyword evidence="2" id="KW-1185">Reference proteome</keyword>
<dbReference type="OrthoDB" id="9866270at2"/>
<dbReference type="Proteomes" id="UP000245697">
    <property type="component" value="Unassembled WGS sequence"/>
</dbReference>
<accession>A0A316F3T0</accession>
<gene>
    <name evidence="1" type="ORF">BC793_12045</name>
</gene>
<proteinExistence type="predicted"/>
<sequence length="81" mass="8510">MIDADLMDKILIGLIGVTADVSERVLDLVSEFADELGDLSHDDVVKLVEVAVTATAGTAVTAAFNKRRSLAHADAEMTPIG</sequence>
<evidence type="ECO:0000313" key="1">
    <source>
        <dbReference type="EMBL" id="PWK40106.1"/>
    </source>
</evidence>
<protein>
    <submittedName>
        <fullName evidence="1">Uncharacterized protein</fullName>
    </submittedName>
</protein>
<reference evidence="1 2" key="1">
    <citation type="submission" date="2018-05" db="EMBL/GenBank/DDBJ databases">
        <title>Genomic Encyclopedia of Archaeal and Bacterial Type Strains, Phase II (KMG-II): from individual species to whole genera.</title>
        <authorList>
            <person name="Goeker M."/>
        </authorList>
    </citation>
    <scope>NUCLEOTIDE SEQUENCE [LARGE SCALE GENOMIC DNA]</scope>
    <source>
        <strain evidence="1 2">DSM 45184</strain>
    </source>
</reference>
<comment type="caution">
    <text evidence="1">The sequence shown here is derived from an EMBL/GenBank/DDBJ whole genome shotgun (WGS) entry which is preliminary data.</text>
</comment>
<dbReference type="EMBL" id="QGGR01000020">
    <property type="protein sequence ID" value="PWK40106.1"/>
    <property type="molecule type" value="Genomic_DNA"/>
</dbReference>
<name>A0A316F3T0_9ACTN</name>
<organism evidence="1 2">
    <name type="scientific">Actinoplanes xinjiangensis</name>
    <dbReference type="NCBI Taxonomy" id="512350"/>
    <lineage>
        <taxon>Bacteria</taxon>
        <taxon>Bacillati</taxon>
        <taxon>Actinomycetota</taxon>
        <taxon>Actinomycetes</taxon>
        <taxon>Micromonosporales</taxon>
        <taxon>Micromonosporaceae</taxon>
        <taxon>Actinoplanes</taxon>
    </lineage>
</organism>
<dbReference type="AlphaFoldDB" id="A0A316F3T0"/>
<evidence type="ECO:0000313" key="2">
    <source>
        <dbReference type="Proteomes" id="UP000245697"/>
    </source>
</evidence>
<dbReference type="RefSeq" id="WP_109600046.1">
    <property type="nucleotide sequence ID" value="NZ_BONA01000074.1"/>
</dbReference>